<evidence type="ECO:0000313" key="1">
    <source>
        <dbReference type="Proteomes" id="UP000095285"/>
    </source>
</evidence>
<protein>
    <submittedName>
        <fullName evidence="2">Secreted protein</fullName>
    </submittedName>
</protein>
<proteinExistence type="predicted"/>
<sequence length="70" mass="8133">RFSVELHDEREDQTTQAPQTTSNPFLLLLQLYLAALSQRSSSAGFPFLPQYGYYNPYGAYGGYWPYYYYG</sequence>
<dbReference type="Proteomes" id="UP000095285">
    <property type="component" value="Unassembled WGS sequence"/>
</dbReference>
<keyword evidence="1" id="KW-1185">Reference proteome</keyword>
<dbReference type="AlphaFoldDB" id="A0A1I7VED4"/>
<evidence type="ECO:0000313" key="2">
    <source>
        <dbReference type="WBParaSite" id="EN70_1638"/>
    </source>
</evidence>
<organism evidence="1 2">
    <name type="scientific">Loa loa</name>
    <name type="common">Eye worm</name>
    <name type="synonym">Filaria loa</name>
    <dbReference type="NCBI Taxonomy" id="7209"/>
    <lineage>
        <taxon>Eukaryota</taxon>
        <taxon>Metazoa</taxon>
        <taxon>Ecdysozoa</taxon>
        <taxon>Nematoda</taxon>
        <taxon>Chromadorea</taxon>
        <taxon>Rhabditida</taxon>
        <taxon>Spirurina</taxon>
        <taxon>Spiruromorpha</taxon>
        <taxon>Filarioidea</taxon>
        <taxon>Onchocercidae</taxon>
        <taxon>Loa</taxon>
    </lineage>
</organism>
<reference evidence="1" key="1">
    <citation type="submission" date="2012-04" db="EMBL/GenBank/DDBJ databases">
        <title>The Genome Sequence of Loa loa.</title>
        <authorList>
            <consortium name="The Broad Institute Genome Sequencing Platform"/>
            <consortium name="Broad Institute Genome Sequencing Center for Infectious Disease"/>
            <person name="Nutman T.B."/>
            <person name="Fink D.L."/>
            <person name="Russ C."/>
            <person name="Young S."/>
            <person name="Zeng Q."/>
            <person name="Gargeya S."/>
            <person name="Alvarado L."/>
            <person name="Berlin A."/>
            <person name="Chapman S.B."/>
            <person name="Chen Z."/>
            <person name="Freedman E."/>
            <person name="Gellesch M."/>
            <person name="Goldberg J."/>
            <person name="Griggs A."/>
            <person name="Gujja S."/>
            <person name="Heilman E.R."/>
            <person name="Heiman D."/>
            <person name="Howarth C."/>
            <person name="Mehta T."/>
            <person name="Neiman D."/>
            <person name="Pearson M."/>
            <person name="Roberts A."/>
            <person name="Saif S."/>
            <person name="Shea T."/>
            <person name="Shenoy N."/>
            <person name="Sisk P."/>
            <person name="Stolte C."/>
            <person name="Sykes S."/>
            <person name="White J."/>
            <person name="Yandava C."/>
            <person name="Haas B."/>
            <person name="Henn M.R."/>
            <person name="Nusbaum C."/>
            <person name="Birren B."/>
        </authorList>
    </citation>
    <scope>NUCLEOTIDE SEQUENCE [LARGE SCALE GENOMIC DNA]</scope>
</reference>
<name>A0A1I7VED4_LOALO</name>
<dbReference type="WBParaSite" id="EN70_1638">
    <property type="protein sequence ID" value="EN70_1638"/>
    <property type="gene ID" value="EN70_1638"/>
</dbReference>
<reference evidence="2" key="2">
    <citation type="submission" date="2016-11" db="UniProtKB">
        <authorList>
            <consortium name="WormBaseParasite"/>
        </authorList>
    </citation>
    <scope>IDENTIFICATION</scope>
</reference>
<accession>A0A1I7VED4</accession>